<dbReference type="PIRSF" id="PIRSF005690">
    <property type="entry name" value="GerBA"/>
    <property type="match status" value="1"/>
</dbReference>
<feature type="region of interest" description="Disordered" evidence="3">
    <location>
        <begin position="465"/>
        <end position="485"/>
    </location>
</feature>
<dbReference type="RefSeq" id="WP_036187050.1">
    <property type="nucleotide sequence ID" value="NZ_AVDA01000013.1"/>
</dbReference>
<evidence type="ECO:0000256" key="1">
    <source>
        <dbReference type="ARBA" id="ARBA00005278"/>
    </source>
</evidence>
<dbReference type="Proteomes" id="UP000030416">
    <property type="component" value="Unassembled WGS sequence"/>
</dbReference>
<dbReference type="Pfam" id="PF03323">
    <property type="entry name" value="GerA"/>
    <property type="match status" value="1"/>
</dbReference>
<comment type="similarity">
    <text evidence="1">Belongs to the GerABKA family.</text>
</comment>
<evidence type="ECO:0000256" key="4">
    <source>
        <dbReference type="SAM" id="Phobius"/>
    </source>
</evidence>
<dbReference type="PANTHER" id="PTHR22550:SF5">
    <property type="entry name" value="LEUCINE ZIPPER PROTEIN 4"/>
    <property type="match status" value="1"/>
</dbReference>
<dbReference type="InterPro" id="IPR050768">
    <property type="entry name" value="UPF0353/GerABKA_families"/>
</dbReference>
<keyword evidence="2 4" id="KW-0472">Membrane</keyword>
<evidence type="ECO:0000313" key="5">
    <source>
        <dbReference type="EMBL" id="KGR78231.1"/>
    </source>
</evidence>
<dbReference type="GO" id="GO:0016020">
    <property type="term" value="C:membrane"/>
    <property type="evidence" value="ECO:0007669"/>
    <property type="project" value="InterPro"/>
</dbReference>
<accession>A0A0A3I071</accession>
<name>A0A0A3I071_9BACL</name>
<gene>
    <name evidence="5" type="ORF">CD29_12460</name>
</gene>
<dbReference type="EMBL" id="JPVN01000013">
    <property type="protein sequence ID" value="KGR78231.1"/>
    <property type="molecule type" value="Genomic_DNA"/>
</dbReference>
<protein>
    <submittedName>
        <fullName evidence="5">Spore gernimation protein</fullName>
    </submittedName>
</protein>
<reference evidence="5 6" key="1">
    <citation type="submission" date="2014-02" db="EMBL/GenBank/DDBJ databases">
        <title>Draft genome sequence of Lysinibacillus manganicus DSM 26584T.</title>
        <authorList>
            <person name="Zhang F."/>
            <person name="Wang G."/>
            <person name="Zhang L."/>
        </authorList>
    </citation>
    <scope>NUCLEOTIDE SEQUENCE [LARGE SCALE GENOMIC DNA]</scope>
    <source>
        <strain evidence="5 6">DSM 26584</strain>
    </source>
</reference>
<organism evidence="5 6">
    <name type="scientific">Ureibacillus manganicus DSM 26584</name>
    <dbReference type="NCBI Taxonomy" id="1384049"/>
    <lineage>
        <taxon>Bacteria</taxon>
        <taxon>Bacillati</taxon>
        <taxon>Bacillota</taxon>
        <taxon>Bacilli</taxon>
        <taxon>Bacillales</taxon>
        <taxon>Caryophanaceae</taxon>
        <taxon>Ureibacillus</taxon>
    </lineage>
</organism>
<feature type="compositionally biased region" description="Basic and acidic residues" evidence="3">
    <location>
        <begin position="475"/>
        <end position="485"/>
    </location>
</feature>
<keyword evidence="4" id="KW-0812">Transmembrane</keyword>
<dbReference type="GO" id="GO:0009847">
    <property type="term" value="P:spore germination"/>
    <property type="evidence" value="ECO:0007669"/>
    <property type="project" value="InterPro"/>
</dbReference>
<evidence type="ECO:0000256" key="2">
    <source>
        <dbReference type="ARBA" id="ARBA00023136"/>
    </source>
</evidence>
<keyword evidence="6" id="KW-1185">Reference proteome</keyword>
<dbReference type="PANTHER" id="PTHR22550">
    <property type="entry name" value="SPORE GERMINATION PROTEIN"/>
    <property type="match status" value="1"/>
</dbReference>
<dbReference type="OrthoDB" id="9772630at2"/>
<feature type="transmembrane region" description="Helical" evidence="4">
    <location>
        <begin position="283"/>
        <end position="302"/>
    </location>
</feature>
<comment type="caution">
    <text evidence="5">The sequence shown here is derived from an EMBL/GenBank/DDBJ whole genome shotgun (WGS) entry which is preliminary data.</text>
</comment>
<feature type="transmembrane region" description="Helical" evidence="4">
    <location>
        <begin position="347"/>
        <end position="368"/>
    </location>
</feature>
<dbReference type="AlphaFoldDB" id="A0A0A3I071"/>
<evidence type="ECO:0000313" key="6">
    <source>
        <dbReference type="Proteomes" id="UP000030416"/>
    </source>
</evidence>
<feature type="transmembrane region" description="Helical" evidence="4">
    <location>
        <begin position="322"/>
        <end position="340"/>
    </location>
</feature>
<sequence>MDTNGQTITLSTIKQLFEKSSDVLYHTFIFNGSKVHFVKCDAMVDEQMLYTVVLPKIDNLFNNSKNGQIDKDMIDQLLIPELKPITNKEAIITSVYNGKVLIFFDELQLLYSSNIVRKPNRNPEETNLEALVKGPRDNFIEDISINIALIRKRFPSNSLCVEKLEIGNRTKTAVAILYVEDIANQDILKELKRELNKIDTDIIISADSLMEFINKKNWILPATHYTGRPDFAIQSLIRGRFLIMVDGTSYTVMTPVNFTYLLKSAEDYETPVMFSTFERILRLMGLLIGTTLPAFWIALTLFHQNQLPLQLLATVVIANRGLPLPAVIEMLLLLILFEMFKEATLRLPSVLGGTFSVVGGLIIGDAAIRSGITSPAMIVIIAISVVASYTIVNQSLVTMVSILRIAFILITAIFGLFGFFICIYLTILYIANMRIFGVPYLNVSVDLSWDNLKKTFFRASRDKYTKRPSMLQPQDKSRSNNEESK</sequence>
<feature type="transmembrane region" description="Helical" evidence="4">
    <location>
        <begin position="405"/>
        <end position="431"/>
    </location>
</feature>
<dbReference type="InterPro" id="IPR004995">
    <property type="entry name" value="Spore_Ger"/>
</dbReference>
<proteinExistence type="inferred from homology"/>
<dbReference type="STRING" id="1384049.CD29_12460"/>
<feature type="transmembrane region" description="Helical" evidence="4">
    <location>
        <begin position="374"/>
        <end position="393"/>
    </location>
</feature>
<dbReference type="eggNOG" id="COG0697">
    <property type="taxonomic scope" value="Bacteria"/>
</dbReference>
<keyword evidence="4" id="KW-1133">Transmembrane helix</keyword>
<evidence type="ECO:0000256" key="3">
    <source>
        <dbReference type="SAM" id="MobiDB-lite"/>
    </source>
</evidence>